<name>A0A5P1FEY9_ASPOF</name>
<evidence type="ECO:0000256" key="1">
    <source>
        <dbReference type="SAM" id="MobiDB-lite"/>
    </source>
</evidence>
<protein>
    <submittedName>
        <fullName evidence="2">Uncharacterized protein</fullName>
    </submittedName>
</protein>
<reference evidence="3" key="1">
    <citation type="journal article" date="2017" name="Nat. Commun.">
        <title>The asparagus genome sheds light on the origin and evolution of a young Y chromosome.</title>
        <authorList>
            <person name="Harkess A."/>
            <person name="Zhou J."/>
            <person name="Xu C."/>
            <person name="Bowers J.E."/>
            <person name="Van der Hulst R."/>
            <person name="Ayyampalayam S."/>
            <person name="Mercati F."/>
            <person name="Riccardi P."/>
            <person name="McKain M.R."/>
            <person name="Kakrana A."/>
            <person name="Tang H."/>
            <person name="Ray J."/>
            <person name="Groenendijk J."/>
            <person name="Arikit S."/>
            <person name="Mathioni S.M."/>
            <person name="Nakano M."/>
            <person name="Shan H."/>
            <person name="Telgmann-Rauber A."/>
            <person name="Kanno A."/>
            <person name="Yue Z."/>
            <person name="Chen H."/>
            <person name="Li W."/>
            <person name="Chen Y."/>
            <person name="Xu X."/>
            <person name="Zhang Y."/>
            <person name="Luo S."/>
            <person name="Chen H."/>
            <person name="Gao J."/>
            <person name="Mao Z."/>
            <person name="Pires J.C."/>
            <person name="Luo M."/>
            <person name="Kudrna D."/>
            <person name="Wing R.A."/>
            <person name="Meyers B.C."/>
            <person name="Yi K."/>
            <person name="Kong H."/>
            <person name="Lavrijsen P."/>
            <person name="Sunseri F."/>
            <person name="Falavigna A."/>
            <person name="Ye Y."/>
            <person name="Leebens-Mack J.H."/>
            <person name="Chen G."/>
        </authorList>
    </citation>
    <scope>NUCLEOTIDE SEQUENCE [LARGE SCALE GENOMIC DNA]</scope>
    <source>
        <strain evidence="3">cv. DH0086</strain>
    </source>
</reference>
<accession>A0A5P1FEY9</accession>
<evidence type="ECO:0000313" key="3">
    <source>
        <dbReference type="Proteomes" id="UP000243459"/>
    </source>
</evidence>
<feature type="compositionally biased region" description="Low complexity" evidence="1">
    <location>
        <begin position="105"/>
        <end position="114"/>
    </location>
</feature>
<feature type="compositionally biased region" description="Polar residues" evidence="1">
    <location>
        <begin position="121"/>
        <end position="140"/>
    </location>
</feature>
<dbReference type="Gramene" id="ONK76928">
    <property type="protein sequence ID" value="ONK76928"/>
    <property type="gene ID" value="A4U43_C02F1340"/>
</dbReference>
<organism evidence="2 3">
    <name type="scientific">Asparagus officinalis</name>
    <name type="common">Garden asparagus</name>
    <dbReference type="NCBI Taxonomy" id="4686"/>
    <lineage>
        <taxon>Eukaryota</taxon>
        <taxon>Viridiplantae</taxon>
        <taxon>Streptophyta</taxon>
        <taxon>Embryophyta</taxon>
        <taxon>Tracheophyta</taxon>
        <taxon>Spermatophyta</taxon>
        <taxon>Magnoliopsida</taxon>
        <taxon>Liliopsida</taxon>
        <taxon>Asparagales</taxon>
        <taxon>Asparagaceae</taxon>
        <taxon>Asparagoideae</taxon>
        <taxon>Asparagus</taxon>
    </lineage>
</organism>
<evidence type="ECO:0000313" key="2">
    <source>
        <dbReference type="EMBL" id="ONK76928.1"/>
    </source>
</evidence>
<gene>
    <name evidence="2" type="ORF">A4U43_C02F1340</name>
</gene>
<dbReference type="Proteomes" id="UP000243459">
    <property type="component" value="Chromosome 2"/>
</dbReference>
<dbReference type="EMBL" id="CM007382">
    <property type="protein sequence ID" value="ONK76928.1"/>
    <property type="molecule type" value="Genomic_DNA"/>
</dbReference>
<proteinExistence type="predicted"/>
<dbReference type="AlphaFoldDB" id="A0A5P1FEY9"/>
<keyword evidence="3" id="KW-1185">Reference proteome</keyword>
<sequence>MLEINAALESLWVELSNFISKIESSSEPRSALATMVGTSTFTSILDTLHLSGNQRSPVVSSKVDKKNVAFLKFSEKHRKLLNAFIRCNSRLLEKSFFSPQWESKASAGSSSLSGENFGEKSLNSGRLAQPTSDESPQNLKGLQGNGISRCPVLFRQGCLAFHHNGK</sequence>
<feature type="region of interest" description="Disordered" evidence="1">
    <location>
        <begin position="105"/>
        <end position="141"/>
    </location>
</feature>